<name>A0A223S863_9ACTN</name>
<keyword evidence="1" id="KW-0812">Transmembrane</keyword>
<gene>
    <name evidence="2" type="ORF">CDO52_17280</name>
</gene>
<dbReference type="RefSeq" id="WP_017617976.1">
    <property type="nucleotide sequence ID" value="NZ_CP022753.1"/>
</dbReference>
<dbReference type="KEGG" id="ngv:CDO52_17280"/>
<reference evidence="2 3" key="1">
    <citation type="submission" date="2017-08" db="EMBL/GenBank/DDBJ databases">
        <title>The complete genome sequence of Nocardiopsis gilva YIM 90087.</title>
        <authorList>
            <person name="Yin M."/>
            <person name="Tang S."/>
        </authorList>
    </citation>
    <scope>NUCLEOTIDE SEQUENCE [LARGE SCALE GENOMIC DNA]</scope>
    <source>
        <strain evidence="2 3">YIM 90087</strain>
    </source>
</reference>
<keyword evidence="3" id="KW-1185">Reference proteome</keyword>
<protein>
    <submittedName>
        <fullName evidence="2">Uncharacterized protein</fullName>
    </submittedName>
</protein>
<keyword evidence="1" id="KW-0472">Membrane</keyword>
<proteinExistence type="predicted"/>
<evidence type="ECO:0000256" key="1">
    <source>
        <dbReference type="SAM" id="Phobius"/>
    </source>
</evidence>
<dbReference type="EMBL" id="CP022753">
    <property type="protein sequence ID" value="ASU84314.1"/>
    <property type="molecule type" value="Genomic_DNA"/>
</dbReference>
<sequence length="84" mass="8399">MIPMIDTALLTTVIWITLIGIGLAFAIGIAIVADQALRHRESRTGGAAPAESGAPTGARTLAADAATTADVAATDQAASEKQPA</sequence>
<organism evidence="2 3">
    <name type="scientific">Nocardiopsis gilva YIM 90087</name>
    <dbReference type="NCBI Taxonomy" id="1235441"/>
    <lineage>
        <taxon>Bacteria</taxon>
        <taxon>Bacillati</taxon>
        <taxon>Actinomycetota</taxon>
        <taxon>Actinomycetes</taxon>
        <taxon>Streptosporangiales</taxon>
        <taxon>Nocardiopsidaceae</taxon>
        <taxon>Nocardiopsis</taxon>
    </lineage>
</organism>
<keyword evidence="1" id="KW-1133">Transmembrane helix</keyword>
<dbReference type="AlphaFoldDB" id="A0A223S863"/>
<accession>A0A223S863</accession>
<dbReference type="Proteomes" id="UP000215005">
    <property type="component" value="Chromosome"/>
</dbReference>
<feature type="transmembrane region" description="Helical" evidence="1">
    <location>
        <begin position="12"/>
        <end position="33"/>
    </location>
</feature>
<evidence type="ECO:0000313" key="2">
    <source>
        <dbReference type="EMBL" id="ASU84314.1"/>
    </source>
</evidence>
<evidence type="ECO:0000313" key="3">
    <source>
        <dbReference type="Proteomes" id="UP000215005"/>
    </source>
</evidence>